<dbReference type="InterPro" id="IPR030956">
    <property type="entry name" value="McbB"/>
</dbReference>
<name>A0A9D5DQ78_9BACI</name>
<accession>A0A9D5DQ78</accession>
<keyword evidence="2" id="KW-1185">Reference proteome</keyword>
<protein>
    <recommendedName>
        <fullName evidence="3">McbB family protein</fullName>
    </recommendedName>
</protein>
<reference evidence="1 2" key="1">
    <citation type="submission" date="2015-09" db="EMBL/GenBank/DDBJ databases">
        <title>Genome sequencing project for genomic taxonomy and phylogenomics of Bacillus-like bacteria.</title>
        <authorList>
            <person name="Liu B."/>
            <person name="Wang J."/>
            <person name="Zhu Y."/>
            <person name="Liu G."/>
            <person name="Chen Q."/>
            <person name="Chen Z."/>
            <person name="Lan J."/>
            <person name="Che J."/>
            <person name="Ge C."/>
            <person name="Shi H."/>
            <person name="Pan Z."/>
            <person name="Liu X."/>
        </authorList>
    </citation>
    <scope>NUCLEOTIDE SEQUENCE [LARGE SCALE GENOMIC DNA]</scope>
    <source>
        <strain evidence="1 2">DSM 19153</strain>
    </source>
</reference>
<dbReference type="EMBL" id="LJJD01000009">
    <property type="protein sequence ID" value="KQL58301.1"/>
    <property type="molecule type" value="Genomic_DNA"/>
</dbReference>
<comment type="caution">
    <text evidence="1">The sequence shown here is derived from an EMBL/GenBank/DDBJ whole genome shotgun (WGS) entry which is preliminary data.</text>
</comment>
<dbReference type="NCBIfam" id="TIGR04424">
    <property type="entry name" value="metallo_McbB"/>
    <property type="match status" value="1"/>
</dbReference>
<evidence type="ECO:0008006" key="3">
    <source>
        <dbReference type="Google" id="ProtNLM"/>
    </source>
</evidence>
<evidence type="ECO:0000313" key="1">
    <source>
        <dbReference type="EMBL" id="KQL58301.1"/>
    </source>
</evidence>
<proteinExistence type="predicted"/>
<dbReference type="AlphaFoldDB" id="A0A9D5DQ78"/>
<dbReference type="Proteomes" id="UP000051061">
    <property type="component" value="Unassembled WGS sequence"/>
</dbReference>
<organism evidence="1 2">
    <name type="scientific">Alkalicoccobacillus plakortidis</name>
    <dbReference type="NCBI Taxonomy" id="444060"/>
    <lineage>
        <taxon>Bacteria</taxon>
        <taxon>Bacillati</taxon>
        <taxon>Bacillota</taxon>
        <taxon>Bacilli</taxon>
        <taxon>Bacillales</taxon>
        <taxon>Bacillaceae</taxon>
        <taxon>Alkalicoccobacillus</taxon>
    </lineage>
</organism>
<sequence length="277" mass="32636">MYKVNPYLINDVKQASVIQTGRSTVVINDQELKQYLKDLESNRIVSVSSKDLANQFPNKGEEVSRFLLQNRIFSSYEKPTIDYENIFLFSNNDKMTETFNYLVEDLFDSNRFFLKSSLKETHEVGDGDLVFIFLNPFILEEFLEVVNDIKQKSAIIKVMFYYNHSIYVSHYSKDKWKNPCPKCFYYSLETQLRGEVTGSGPNFQTIIDLIYRRVSHFNVESKLSANDLLPAIESIVRDFKFEQDVDHFINKAYEFSIEQGTKQEDLTYHWEMCDCYE</sequence>
<gene>
    <name evidence="1" type="ORF">AN965_04380</name>
</gene>
<evidence type="ECO:0000313" key="2">
    <source>
        <dbReference type="Proteomes" id="UP000051061"/>
    </source>
</evidence>